<proteinExistence type="predicted"/>
<name>A0A1K2HUQ5_9HYPH</name>
<evidence type="ECO:0000313" key="3">
    <source>
        <dbReference type="Proteomes" id="UP000183447"/>
    </source>
</evidence>
<gene>
    <name evidence="2" type="ORF">SAMN02983003_0959</name>
</gene>
<evidence type="ECO:0000256" key="1">
    <source>
        <dbReference type="SAM" id="SignalP"/>
    </source>
</evidence>
<keyword evidence="1" id="KW-0732">Signal</keyword>
<accession>A0A1K2HUQ5</accession>
<protein>
    <recommendedName>
        <fullName evidence="4">Leucine-binding protein domain-containing protein</fullName>
    </recommendedName>
</protein>
<sequence>MSRGKSTGRISGIALSLAMIGLGSGPALAQDVTTPADGSPVALVGEAILYFADAAGMDAVGPDVFNPFMIDGEALLGHAGLFFISTDFTGEEVNEGEIAIFPQFQTPFASFEAGAVTPRLIPFALKQNGVCHAGYVAGNPEPQAVYQVAMDGLACHAITVEALMAGGYAAAAKGAADAKAAIEAAGISGDLVPATPALPPVELSATAVSNFDPAFPTGLDLEVIVWAAYNAAYAQASQDGDVFARDEAAAEALRTAMLTEIRREGFEGVTIVAADSATEAKACGETGKTIVRVGFNAAGDGIVIAAVSDRRLAAQEYDPATSSEMTVTKVRDCATSGLGWAGPGYY</sequence>
<keyword evidence="3" id="KW-1185">Reference proteome</keyword>
<dbReference type="AlphaFoldDB" id="A0A1K2HUQ5"/>
<dbReference type="RefSeq" id="WP_072339463.1">
    <property type="nucleotide sequence ID" value="NZ_FPKU01000001.1"/>
</dbReference>
<organism evidence="2 3">
    <name type="scientific">Devosia enhydra</name>
    <dbReference type="NCBI Taxonomy" id="665118"/>
    <lineage>
        <taxon>Bacteria</taxon>
        <taxon>Pseudomonadati</taxon>
        <taxon>Pseudomonadota</taxon>
        <taxon>Alphaproteobacteria</taxon>
        <taxon>Hyphomicrobiales</taxon>
        <taxon>Devosiaceae</taxon>
        <taxon>Devosia</taxon>
    </lineage>
</organism>
<reference evidence="2 3" key="1">
    <citation type="submission" date="2016-11" db="EMBL/GenBank/DDBJ databases">
        <authorList>
            <person name="Jaros S."/>
            <person name="Januszkiewicz K."/>
            <person name="Wedrychowicz H."/>
        </authorList>
    </citation>
    <scope>NUCLEOTIDE SEQUENCE [LARGE SCALE GENOMIC DNA]</scope>
    <source>
        <strain evidence="2 3">ATCC 23634</strain>
    </source>
</reference>
<dbReference type="STRING" id="665118.SAMN02983003_0959"/>
<dbReference type="EMBL" id="FPKU01000001">
    <property type="protein sequence ID" value="SFZ82241.1"/>
    <property type="molecule type" value="Genomic_DNA"/>
</dbReference>
<feature type="signal peptide" evidence="1">
    <location>
        <begin position="1"/>
        <end position="29"/>
    </location>
</feature>
<dbReference type="Proteomes" id="UP000183447">
    <property type="component" value="Unassembled WGS sequence"/>
</dbReference>
<feature type="chain" id="PRO_5012227844" description="Leucine-binding protein domain-containing protein" evidence="1">
    <location>
        <begin position="30"/>
        <end position="346"/>
    </location>
</feature>
<evidence type="ECO:0000313" key="2">
    <source>
        <dbReference type="EMBL" id="SFZ82241.1"/>
    </source>
</evidence>
<evidence type="ECO:0008006" key="4">
    <source>
        <dbReference type="Google" id="ProtNLM"/>
    </source>
</evidence>